<name>A0A4Q0Y2D0_9BACT</name>
<evidence type="ECO:0000313" key="2">
    <source>
        <dbReference type="Proteomes" id="UP000290191"/>
    </source>
</evidence>
<reference evidence="1 2" key="1">
    <citation type="submission" date="2017-10" db="EMBL/GenBank/DDBJ databases">
        <title>Genomics of the genus Arcobacter.</title>
        <authorList>
            <person name="Perez-Cataluna A."/>
            <person name="Figueras M.J."/>
        </authorList>
    </citation>
    <scope>NUCLEOTIDE SEQUENCE [LARGE SCALE GENOMIC DNA]</scope>
    <source>
        <strain evidence="1 2">DSM 24636</strain>
    </source>
</reference>
<dbReference type="AlphaFoldDB" id="A0A4Q0Y2D0"/>
<dbReference type="EMBL" id="PDKO01000003">
    <property type="protein sequence ID" value="RXJ63625.1"/>
    <property type="molecule type" value="Genomic_DNA"/>
</dbReference>
<dbReference type="Proteomes" id="UP000290191">
    <property type="component" value="Unassembled WGS sequence"/>
</dbReference>
<organism evidence="1 2">
    <name type="scientific">Halarcobacter anaerophilus</name>
    <dbReference type="NCBI Taxonomy" id="877500"/>
    <lineage>
        <taxon>Bacteria</taxon>
        <taxon>Pseudomonadati</taxon>
        <taxon>Campylobacterota</taxon>
        <taxon>Epsilonproteobacteria</taxon>
        <taxon>Campylobacterales</taxon>
        <taxon>Arcobacteraceae</taxon>
        <taxon>Halarcobacter</taxon>
    </lineage>
</organism>
<comment type="caution">
    <text evidence="1">The sequence shown here is derived from an EMBL/GenBank/DDBJ whole genome shotgun (WGS) entry which is preliminary data.</text>
</comment>
<evidence type="ECO:0000313" key="1">
    <source>
        <dbReference type="EMBL" id="RXJ63625.1"/>
    </source>
</evidence>
<proteinExistence type="predicted"/>
<dbReference type="RefSeq" id="WP_129081670.1">
    <property type="nucleotide sequence ID" value="NZ_CP041070.1"/>
</dbReference>
<gene>
    <name evidence="1" type="ORF">CRV06_05375</name>
</gene>
<sequence length="255" mass="28767">MAVVLSNILDDIDSISEKLNTNVFLKTARESFKENIEEYDVAPDEKAKMIATYEAQVSVGMISEIIKLAKEMPELIVREENINKDTEFKEEQKNLTIEQTKEVTAQTANINKDTEIKEEQKKVTAQQVLTEKGKTLHIAEQIMTEKYRHRDLRASTAVKTASMEVTKQQAKFEEARRFIALKANTQNAYMKKADYKVQNMQALATDDDVTISAEQMSDAKTTIDNIPTDAITYTTEVNISDSGIETTTISQVVIS</sequence>
<protein>
    <submittedName>
        <fullName evidence="1">Uncharacterized protein</fullName>
    </submittedName>
</protein>
<accession>A0A4Q0Y2D0</accession>
<keyword evidence="2" id="KW-1185">Reference proteome</keyword>